<evidence type="ECO:0000256" key="12">
    <source>
        <dbReference type="SAM" id="Phobius"/>
    </source>
</evidence>
<dbReference type="PANTHER" id="PTHR24230">
    <property type="entry name" value="G-PROTEIN COUPLED RECEPTOR"/>
    <property type="match status" value="1"/>
</dbReference>
<dbReference type="Gene3D" id="1.20.1070.10">
    <property type="entry name" value="Rhodopsin 7-helix transmembrane proteins"/>
    <property type="match status" value="1"/>
</dbReference>
<keyword evidence="4 10" id="KW-0812">Transmembrane</keyword>
<dbReference type="EnsemblMetazoa" id="AQUA017513-RA">
    <property type="protein sequence ID" value="AQUA017513-PA"/>
    <property type="gene ID" value="AQUA017513"/>
</dbReference>
<evidence type="ECO:0000313" key="14">
    <source>
        <dbReference type="EnsemblMetazoa" id="AQUA017513-PA"/>
    </source>
</evidence>
<sequence length="612" mass="68373">MPPSFNLSTVTYELISGNVSAALENFTASMAGAFPLEDQHDPASSIARNASFTLGLGLANVIQLQQQQQQLHHSPHQYHQQVQHQPQPPSTPFANVSTGQNESLANLLLHPGVHQLSSGLVTLVGDIMAQSGDTILPREECDRLNISYAFENGTALEIPGLSCYEHAPTLSKSGVIRVIVLSAMAIVSLLGNVATMWNIQKNRKSRRVTRHNWSAIYSLIFHLSIADVLVTGFCLIGEAAWYYTVDWVAGNLFCKLFKLCQMFSLYLSTYVLVLVGVDRWVAVKYPMKSLNTARRCHRFLFVAYLLSFLLSTPQWMIFRVAKGPFVEDFYQCVTHGFYTDRWQEQLYTTFTLVFMFIIPLLILIGTYLSTFMTISSSEKIFRIDTSAVDRTTYYRRSDTNRQRLIHKAKMKSLRISVVIVVAFVVCWTPYYIMMLIFMFLNPTERFGEDLQSGIFFFGMSNSLINPLIYGAFHLVPIRQRRNQYNQHVREGSVYFQRSSTFNHHNGHQRNLNPHIKFSNSHSNLPEEISLMSLEKDLRSLDENVNQIHQKGAGGGGAGGGGGGGGGGGVGGGIGLSLGGAAGVGGSRIKRRSFASKFLSFSRLLQRNHPTKL</sequence>
<protein>
    <recommendedName>
        <fullName evidence="13">G-protein coupled receptors family 1 profile domain-containing protein</fullName>
    </recommendedName>
</protein>
<proteinExistence type="inferred from homology"/>
<keyword evidence="7 12" id="KW-0472">Membrane</keyword>
<accession>A0A904A3D2</accession>
<evidence type="ECO:0000256" key="9">
    <source>
        <dbReference type="ARBA" id="ARBA00023224"/>
    </source>
</evidence>
<keyword evidence="3" id="KW-1003">Cell membrane</keyword>
<dbReference type="FunFam" id="1.20.1070.10:FF:000319">
    <property type="entry name" value="Drm corazonin receptor"/>
    <property type="match status" value="1"/>
</dbReference>
<dbReference type="PROSITE" id="PS00237">
    <property type="entry name" value="G_PROTEIN_RECEP_F1_1"/>
    <property type="match status" value="1"/>
</dbReference>
<evidence type="ECO:0000256" key="4">
    <source>
        <dbReference type="ARBA" id="ARBA00022692"/>
    </source>
</evidence>
<evidence type="ECO:0000256" key="5">
    <source>
        <dbReference type="ARBA" id="ARBA00022989"/>
    </source>
</evidence>
<feature type="region of interest" description="Disordered" evidence="11">
    <location>
        <begin position="69"/>
        <end position="97"/>
    </location>
</feature>
<feature type="transmembrane region" description="Helical" evidence="12">
    <location>
        <begin position="452"/>
        <end position="472"/>
    </location>
</feature>
<feature type="transmembrane region" description="Helical" evidence="12">
    <location>
        <begin position="219"/>
        <end position="244"/>
    </location>
</feature>
<keyword evidence="15" id="KW-1185">Reference proteome</keyword>
<reference evidence="14" key="1">
    <citation type="submission" date="2022-10" db="UniProtKB">
        <authorList>
            <consortium name="EnsemblMetazoa"/>
        </authorList>
    </citation>
    <scope>IDENTIFICATION</scope>
    <source>
        <strain evidence="14">SANGQUA</strain>
    </source>
</reference>
<dbReference type="PRINTS" id="PR00237">
    <property type="entry name" value="GPCRRHODOPSN"/>
</dbReference>
<evidence type="ECO:0000256" key="11">
    <source>
        <dbReference type="SAM" id="MobiDB-lite"/>
    </source>
</evidence>
<evidence type="ECO:0000256" key="6">
    <source>
        <dbReference type="ARBA" id="ARBA00023040"/>
    </source>
</evidence>
<keyword evidence="8 10" id="KW-0675">Receptor</keyword>
<dbReference type="GO" id="GO:0035237">
    <property type="term" value="F:corazonin receptor activity"/>
    <property type="evidence" value="ECO:0007669"/>
    <property type="project" value="TreeGrafter"/>
</dbReference>
<dbReference type="GO" id="GO:0005886">
    <property type="term" value="C:plasma membrane"/>
    <property type="evidence" value="ECO:0007669"/>
    <property type="project" value="UniProtKB-SubCell"/>
</dbReference>
<dbReference type="AlphaFoldDB" id="A0A904A3D2"/>
<feature type="transmembrane region" description="Helical" evidence="12">
    <location>
        <begin position="256"/>
        <end position="277"/>
    </location>
</feature>
<dbReference type="Proteomes" id="UP000076407">
    <property type="component" value="Unassembled WGS sequence"/>
</dbReference>
<dbReference type="SUPFAM" id="SSF81321">
    <property type="entry name" value="Family A G protein-coupled receptor-like"/>
    <property type="match status" value="1"/>
</dbReference>
<dbReference type="PANTHER" id="PTHR24230:SF163">
    <property type="entry name" value="CORAZONIN RECEPTOR, ISOFORM B"/>
    <property type="match status" value="1"/>
</dbReference>
<evidence type="ECO:0000313" key="15">
    <source>
        <dbReference type="Proteomes" id="UP000076407"/>
    </source>
</evidence>
<dbReference type="SUPFAM" id="SSF81995">
    <property type="entry name" value="beta-sandwich domain of Sec23/24"/>
    <property type="match status" value="1"/>
</dbReference>
<dbReference type="Pfam" id="PF00001">
    <property type="entry name" value="7tm_1"/>
    <property type="match status" value="1"/>
</dbReference>
<feature type="compositionally biased region" description="Low complexity" evidence="11">
    <location>
        <begin position="69"/>
        <end position="85"/>
    </location>
</feature>
<dbReference type="PROSITE" id="PS50262">
    <property type="entry name" value="G_PROTEIN_RECEP_F1_2"/>
    <property type="match status" value="1"/>
</dbReference>
<comment type="similarity">
    <text evidence="2 10">Belongs to the G-protein coupled receptor 1 family.</text>
</comment>
<keyword evidence="5 12" id="KW-1133">Transmembrane helix</keyword>
<organism evidence="14 15">
    <name type="scientific">Anopheles quadriannulatus</name>
    <name type="common">Mosquito</name>
    <dbReference type="NCBI Taxonomy" id="34691"/>
    <lineage>
        <taxon>Eukaryota</taxon>
        <taxon>Metazoa</taxon>
        <taxon>Ecdysozoa</taxon>
        <taxon>Arthropoda</taxon>
        <taxon>Hexapoda</taxon>
        <taxon>Insecta</taxon>
        <taxon>Pterygota</taxon>
        <taxon>Neoptera</taxon>
        <taxon>Endopterygota</taxon>
        <taxon>Diptera</taxon>
        <taxon>Nematocera</taxon>
        <taxon>Culicoidea</taxon>
        <taxon>Culicidae</taxon>
        <taxon>Anophelinae</taxon>
        <taxon>Anopheles</taxon>
    </lineage>
</organism>
<feature type="domain" description="G-protein coupled receptors family 1 profile" evidence="13">
    <location>
        <begin position="191"/>
        <end position="469"/>
    </location>
</feature>
<evidence type="ECO:0000256" key="1">
    <source>
        <dbReference type="ARBA" id="ARBA00004651"/>
    </source>
</evidence>
<evidence type="ECO:0000256" key="3">
    <source>
        <dbReference type="ARBA" id="ARBA00022475"/>
    </source>
</evidence>
<dbReference type="InterPro" id="IPR017452">
    <property type="entry name" value="GPCR_Rhodpsn_7TM"/>
</dbReference>
<feature type="transmembrane region" description="Helical" evidence="12">
    <location>
        <begin position="346"/>
        <end position="369"/>
    </location>
</feature>
<dbReference type="InterPro" id="IPR000276">
    <property type="entry name" value="GPCR_Rhodpsn"/>
</dbReference>
<evidence type="ECO:0000256" key="8">
    <source>
        <dbReference type="ARBA" id="ARBA00023170"/>
    </source>
</evidence>
<evidence type="ECO:0000256" key="2">
    <source>
        <dbReference type="ARBA" id="ARBA00010663"/>
    </source>
</evidence>
<comment type="subcellular location">
    <subcellularLocation>
        <location evidence="1">Cell membrane</location>
        <topology evidence="1">Multi-pass membrane protein</topology>
    </subcellularLocation>
</comment>
<feature type="transmembrane region" description="Helical" evidence="12">
    <location>
        <begin position="298"/>
        <end position="318"/>
    </location>
</feature>
<feature type="transmembrane region" description="Helical" evidence="12">
    <location>
        <begin position="178"/>
        <end position="199"/>
    </location>
</feature>
<keyword evidence="6 10" id="KW-0297">G-protein coupled receptor</keyword>
<evidence type="ECO:0000256" key="10">
    <source>
        <dbReference type="RuleBase" id="RU000688"/>
    </source>
</evidence>
<keyword evidence="9 10" id="KW-0807">Transducer</keyword>
<name>A0A904A3D2_ANOQN</name>
<feature type="transmembrane region" description="Helical" evidence="12">
    <location>
        <begin position="413"/>
        <end position="440"/>
    </location>
</feature>
<evidence type="ECO:0000259" key="13">
    <source>
        <dbReference type="PROSITE" id="PS50262"/>
    </source>
</evidence>
<evidence type="ECO:0000256" key="7">
    <source>
        <dbReference type="ARBA" id="ARBA00023136"/>
    </source>
</evidence>